<dbReference type="RefSeq" id="WP_172106504.1">
    <property type="nucleotide sequence ID" value="NZ_CP038017.1"/>
</dbReference>
<dbReference type="Proteomes" id="UP000503320">
    <property type="component" value="Chromosome"/>
</dbReference>
<evidence type="ECO:0000313" key="1">
    <source>
        <dbReference type="EMBL" id="QIV94336.1"/>
    </source>
</evidence>
<dbReference type="EMBL" id="CP038017">
    <property type="protein sequence ID" value="QIV94336.1"/>
    <property type="molecule type" value="Genomic_DNA"/>
</dbReference>
<proteinExistence type="predicted"/>
<sequence length="698" mass="75028">MLNKYICGVSSVLGLAVLLSSCSQEELTEYQIGTNCDGAVCSIELDQADLLRYTNVVGKTVDKVLKQEAVPDPQYNLTWVLTDGQFATNEQLGNSNLPLCNGDCTYESNPTGWVFGSSGAHQIGVSGTITYPDGTVQSIDIAKTVSTEYGQVKIESEVVGGSGLDYKFTANTTDTGIPDDATFTWKIDGTEVGTTQEIEYLFPAPNTTYTVSVEVSVDGEVISTDTKDILTGEIVEPTLIPVVDSSDPLTYTITADTTGTIIDSSWTKQWKINGNVVSGATTDILNYTFTQSDTTYQVEYIATKGELTRSATKTIQIGEVIQPTLITTPDSSDPLTYTITADTTNTSIDSSWTKQWKIDGSVVSGATTDTLNHTFTQSDTTYQVEYTATKGQSIRTATDTIHIGTVNQPSLSYSQDGSDPLTWTMIADTTGTIIDSSWTKQWKVNDVVVPGSTDTLNYTFALTSTTYNVTYTATKGQSTRSVTEPVLTGPATVPELGSTRTGLLDYALTADLTNTGITSEWQLYWYFSPSSPDTGMIYPPYTNPTAIFSDYNTNYTITFKATPPSGSGLSPVTANISIDTGIGLKDEMTMIGSYSNILNKYPTGGVGANGIKFGGSSSNLTFTCPAGYAYPASVSAPTSGGTEKTYPLLQDELLIYLSLDENTGNIYSDNPAAVGRIMKWRNLDGSNKIVSMSCYKVY</sequence>
<name>A0A6M3HXI4_9GAMM</name>
<dbReference type="PROSITE" id="PS51257">
    <property type="entry name" value="PROKAR_LIPOPROTEIN"/>
    <property type="match status" value="1"/>
</dbReference>
<dbReference type="AlphaFoldDB" id="A0A6M3HXI4"/>
<reference evidence="1 2" key="1">
    <citation type="submission" date="2019-03" db="EMBL/GenBank/DDBJ databases">
        <title>Complete Genome Sequence of Allofrancisella frigidaquae Strain SYSU 10HL1970 Isolated from Water-Cooling Systems in China.</title>
        <authorList>
            <person name="Ohrman C."/>
            <person name="Uneklint I."/>
            <person name="Sjodin A."/>
        </authorList>
    </citation>
    <scope>NUCLEOTIDE SEQUENCE [LARGE SCALE GENOMIC DNA]</scope>
    <source>
        <strain evidence="1 2">SYSU 10HL1970</strain>
    </source>
</reference>
<gene>
    <name evidence="1" type="ORF">E3E15_02775</name>
</gene>
<evidence type="ECO:0000313" key="2">
    <source>
        <dbReference type="Proteomes" id="UP000503320"/>
    </source>
</evidence>
<organism evidence="1 2">
    <name type="scientific">Allofrancisella frigidaquae</name>
    <dbReference type="NCBI Taxonomy" id="1085644"/>
    <lineage>
        <taxon>Bacteria</taxon>
        <taxon>Pseudomonadati</taxon>
        <taxon>Pseudomonadota</taxon>
        <taxon>Gammaproteobacteria</taxon>
        <taxon>Thiotrichales</taxon>
        <taxon>Francisellaceae</taxon>
        <taxon>Allofrancisella</taxon>
    </lineage>
</organism>
<accession>A0A6M3HXI4</accession>
<protein>
    <submittedName>
        <fullName evidence="1">Uncharacterized protein</fullName>
    </submittedName>
</protein>
<keyword evidence="2" id="KW-1185">Reference proteome</keyword>
<dbReference type="KEGG" id="afri:E3E15_02775"/>